<dbReference type="RefSeq" id="WP_129735421.1">
    <property type="nucleotide sequence ID" value="NZ_PRLM01000006.1"/>
</dbReference>
<keyword evidence="3" id="KW-1185">Reference proteome</keyword>
<feature type="transmembrane region" description="Helical" evidence="1">
    <location>
        <begin position="36"/>
        <end position="56"/>
    </location>
</feature>
<reference evidence="2 3" key="2">
    <citation type="journal article" date="2020" name="Cell Rep.">
        <title>Acquisition and Adaptation of Ultra-small Parasitic Reduced Genome Bacteria to Mammalian Hosts.</title>
        <authorList>
            <person name="McLean J.S."/>
            <person name="Bor B."/>
            <person name="Kerns K.A."/>
            <person name="Liu Q."/>
            <person name="To T.T."/>
            <person name="Solden L."/>
            <person name="Hendrickson E.L."/>
            <person name="Wrighton K."/>
            <person name="Shi W."/>
            <person name="He X."/>
        </authorList>
    </citation>
    <scope>NUCLEOTIDE SEQUENCE [LARGE SCALE GENOMIC DNA]</scope>
    <source>
        <strain evidence="2 3">TM7_G3_2_Rum_HOT_351B</strain>
    </source>
</reference>
<reference evidence="2 3" key="1">
    <citation type="journal article" date="2018" name="bioRxiv">
        <title>Evidence of independent acquisition and adaption of ultra-small bacteria to human hosts across the highly diverse yet reduced genomes of the phylum Saccharibacteria.</title>
        <authorList>
            <person name="McLean J.S."/>
            <person name="Bor B."/>
            <person name="To T.T."/>
            <person name="Liu Q."/>
            <person name="Kearns K.A."/>
            <person name="Solden L.M."/>
            <person name="Wrighton K.C."/>
            <person name="He X."/>
            <person name="Shi W."/>
        </authorList>
    </citation>
    <scope>NUCLEOTIDE SEQUENCE [LARGE SCALE GENOMIC DNA]</scope>
    <source>
        <strain evidence="2 3">TM7_G3_2_Rum_HOT_351B</strain>
    </source>
</reference>
<evidence type="ECO:0000256" key="1">
    <source>
        <dbReference type="SAM" id="Phobius"/>
    </source>
</evidence>
<organism evidence="2 3">
    <name type="scientific">Candidatus Nanosyncoccus alces</name>
    <dbReference type="NCBI Taxonomy" id="2171997"/>
    <lineage>
        <taxon>Bacteria</taxon>
        <taxon>Candidatus Saccharimonadota</taxon>
        <taxon>Candidatus Nanosyncoccalia</taxon>
        <taxon>Candidatus Nanosyncoccales</taxon>
        <taxon>Candidatus Nanosyncoccaceae</taxon>
        <taxon>Candidatus Nanosyncoccus</taxon>
    </lineage>
</organism>
<accession>A0ABY0FMX3</accession>
<dbReference type="EMBL" id="PRLM01000006">
    <property type="protein sequence ID" value="RYC74548.1"/>
    <property type="molecule type" value="Genomic_DNA"/>
</dbReference>
<name>A0ABY0FMX3_9BACT</name>
<feature type="transmembrane region" description="Helical" evidence="1">
    <location>
        <begin position="6"/>
        <end position="24"/>
    </location>
</feature>
<keyword evidence="1" id="KW-1133">Transmembrane helix</keyword>
<comment type="caution">
    <text evidence="2">The sequence shown here is derived from an EMBL/GenBank/DDBJ whole genome shotgun (WGS) entry which is preliminary data.</text>
</comment>
<dbReference type="Proteomes" id="UP001191019">
    <property type="component" value="Unassembled WGS sequence"/>
</dbReference>
<protein>
    <submittedName>
        <fullName evidence="2">Uncharacterized protein</fullName>
    </submittedName>
</protein>
<proteinExistence type="predicted"/>
<sequence length="167" mass="18744">MPSYILGIACLVSSAAVFGVYISCEKGSVAKKIGLALLLPVLAASIILFAGFDVLADRIYVSSEVLSSKTSDLVVIEKPNYYLVCSDEGYEFLYIGEAGKETGTFIDIRYIHSDNIRYDTNEVPQVIEEEVAKGYYKKWLFLESGIQNEKYTEYKFIIPSEKDILYK</sequence>
<keyword evidence="1" id="KW-0472">Membrane</keyword>
<evidence type="ECO:0000313" key="3">
    <source>
        <dbReference type="Proteomes" id="UP001191019"/>
    </source>
</evidence>
<gene>
    <name evidence="2" type="ORF">G3RUM_00705</name>
</gene>
<evidence type="ECO:0000313" key="2">
    <source>
        <dbReference type="EMBL" id="RYC74548.1"/>
    </source>
</evidence>
<keyword evidence="1" id="KW-0812">Transmembrane</keyword>